<comment type="caution">
    <text evidence="1">The sequence shown here is derived from an EMBL/GenBank/DDBJ whole genome shotgun (WGS) entry which is preliminary data.</text>
</comment>
<sequence length="73" mass="8753">MRNVKNNPTTARLRFKSLKEKEKSTLIFHIEPPSNRINKEIESNHSSSSIRFSDKLHEHWDDLFDNFDDLRLK</sequence>
<reference evidence="1 2" key="1">
    <citation type="submission" date="2018-01" db="EMBL/GenBank/DDBJ databases">
        <authorList>
            <person name="Gaut B.S."/>
            <person name="Morton B.R."/>
            <person name="Clegg M.T."/>
            <person name="Duvall M.R."/>
        </authorList>
    </citation>
    <scope>NUCLEOTIDE SEQUENCE [LARGE SCALE GENOMIC DNA]</scope>
    <source>
        <strain evidence="1 2">HR-AV</strain>
    </source>
</reference>
<protein>
    <submittedName>
        <fullName evidence="1">Uncharacterized protein</fullName>
    </submittedName>
</protein>
<dbReference type="EMBL" id="PQVF01000005">
    <property type="protein sequence ID" value="POY37125.1"/>
    <property type="molecule type" value="Genomic_DNA"/>
</dbReference>
<proteinExistence type="predicted"/>
<dbReference type="RefSeq" id="WP_103788735.1">
    <property type="nucleotide sequence ID" value="NZ_PQVF01000005.1"/>
</dbReference>
<organism evidence="1 2">
    <name type="scientific">Solitalea longa</name>
    <dbReference type="NCBI Taxonomy" id="2079460"/>
    <lineage>
        <taxon>Bacteria</taxon>
        <taxon>Pseudomonadati</taxon>
        <taxon>Bacteroidota</taxon>
        <taxon>Sphingobacteriia</taxon>
        <taxon>Sphingobacteriales</taxon>
        <taxon>Sphingobacteriaceae</taxon>
        <taxon>Solitalea</taxon>
    </lineage>
</organism>
<dbReference type="Proteomes" id="UP000236893">
    <property type="component" value="Unassembled WGS sequence"/>
</dbReference>
<gene>
    <name evidence="1" type="ORF">C3K47_08695</name>
</gene>
<evidence type="ECO:0000313" key="2">
    <source>
        <dbReference type="Proteomes" id="UP000236893"/>
    </source>
</evidence>
<evidence type="ECO:0000313" key="1">
    <source>
        <dbReference type="EMBL" id="POY37125.1"/>
    </source>
</evidence>
<accession>A0A2S5A3K3</accession>
<keyword evidence="2" id="KW-1185">Reference proteome</keyword>
<dbReference type="AlphaFoldDB" id="A0A2S5A3K3"/>
<name>A0A2S5A3K3_9SPHI</name>